<dbReference type="EMBL" id="BNAH01000010">
    <property type="protein sequence ID" value="GHE95332.1"/>
    <property type="molecule type" value="Genomic_DNA"/>
</dbReference>
<dbReference type="InterPro" id="IPR006905">
    <property type="entry name" value="Flavin_halogenase"/>
</dbReference>
<protein>
    <submittedName>
        <fullName evidence="1">Tryptophan halogenase</fullName>
    </submittedName>
</protein>
<dbReference type="PANTHER" id="PTHR43747:SF4">
    <property type="entry name" value="FLAVIN-DEPENDENT TRYPTOPHAN HALOGENASE"/>
    <property type="match status" value="1"/>
</dbReference>
<dbReference type="Proteomes" id="UP000626370">
    <property type="component" value="Unassembled WGS sequence"/>
</dbReference>
<dbReference type="Gene3D" id="3.50.50.60">
    <property type="entry name" value="FAD/NAD(P)-binding domain"/>
    <property type="match status" value="1"/>
</dbReference>
<dbReference type="Pfam" id="PF04820">
    <property type="entry name" value="Trp_halogenase"/>
    <property type="match status" value="1"/>
</dbReference>
<dbReference type="PANTHER" id="PTHR43747">
    <property type="entry name" value="FAD-BINDING PROTEIN"/>
    <property type="match status" value="1"/>
</dbReference>
<comment type="caution">
    <text evidence="1">The sequence shown here is derived from an EMBL/GenBank/DDBJ whole genome shotgun (WGS) entry which is preliminary data.</text>
</comment>
<dbReference type="SUPFAM" id="SSF51905">
    <property type="entry name" value="FAD/NAD(P)-binding domain"/>
    <property type="match status" value="1"/>
</dbReference>
<dbReference type="InterPro" id="IPR050816">
    <property type="entry name" value="Flavin-dep_Halogenase_NPB"/>
</dbReference>
<gene>
    <name evidence="1" type="ORF">GCM10011501_26150</name>
</gene>
<dbReference type="InterPro" id="IPR036188">
    <property type="entry name" value="FAD/NAD-bd_sf"/>
</dbReference>
<evidence type="ECO:0000313" key="1">
    <source>
        <dbReference type="EMBL" id="GHE95332.1"/>
    </source>
</evidence>
<name>A0ABQ3IZ44_9GAMM</name>
<reference evidence="2" key="1">
    <citation type="journal article" date="2019" name="Int. J. Syst. Evol. Microbiol.">
        <title>The Global Catalogue of Microorganisms (GCM) 10K type strain sequencing project: providing services to taxonomists for standard genome sequencing and annotation.</title>
        <authorList>
            <consortium name="The Broad Institute Genomics Platform"/>
            <consortium name="The Broad Institute Genome Sequencing Center for Infectious Disease"/>
            <person name="Wu L."/>
            <person name="Ma J."/>
        </authorList>
    </citation>
    <scope>NUCLEOTIDE SEQUENCE [LARGE SCALE GENOMIC DNA]</scope>
    <source>
        <strain evidence="2">CGMCC 1.15922</strain>
    </source>
</reference>
<keyword evidence="2" id="KW-1185">Reference proteome</keyword>
<organism evidence="1 2">
    <name type="scientific">Thalassotalea profundi</name>
    <dbReference type="NCBI Taxonomy" id="2036687"/>
    <lineage>
        <taxon>Bacteria</taxon>
        <taxon>Pseudomonadati</taxon>
        <taxon>Pseudomonadota</taxon>
        <taxon>Gammaproteobacteria</taxon>
        <taxon>Alteromonadales</taxon>
        <taxon>Colwelliaceae</taxon>
        <taxon>Thalassotalea</taxon>
    </lineage>
</organism>
<sequence>MRKTLSSIGISETDLIRHCDATFKQGAKFVSWRLNDRNEFYYHPFNVPSGYGNFDLTAYWQKTENHEKYGRFAEAVDFQDQICEAGLAPKKITTPEYQSVLNYAYHFDAVKVANLIKEKAISLGVNHVIDKVMDAQLNKGGYIEAVHCEKSGVIKGDFFIDCSGFAGILIDKTYKIPFISAKKYLFNDFAIAAQIPYDENENIACHTIATGQKAGWTWDIGLSSRKGMGYVYSSAHTSHEDAIKTFAEHIGPKAEGLSFRNIPFKSGYREKFWHKNCLAIGLSAGFLEPLEASALILVDNSVEWVSERLPSDFKRMEIISKQFNRGFIKKWEAIIDFLKLHYVFSERTDEAYWLDNIQKETMSDRLQDLLELWKYHPPHFNDTDSQFDVFPLASIQYVLYGLNFKSDISSQSHLYQSDMLAQKHFQNNLKMLEKIKSSLPNHRDLIESIKKYGLQKI</sequence>
<proteinExistence type="predicted"/>
<evidence type="ECO:0000313" key="2">
    <source>
        <dbReference type="Proteomes" id="UP000626370"/>
    </source>
</evidence>
<accession>A0ABQ3IZ44</accession>